<keyword evidence="11" id="KW-1185">Reference proteome</keyword>
<keyword evidence="3" id="KW-0808">Transferase</keyword>
<sequence>MEYCTGGSVKSKLVAKWTNDNVLDLPEETVAPLMANVAEAFIYLHETQGLVHRDLKAENVVEDASRLAKVCDFGQSFYLQDGLETVTWDSTGYQPPEVLQNAEYGEKIDVYTFDVMVHCLLLGTTTKHKDIESLNLGDMTEPAKTIETFVRRIPWRR</sequence>
<evidence type="ECO:0000256" key="4">
    <source>
        <dbReference type="ARBA" id="ARBA00022741"/>
    </source>
</evidence>
<comment type="catalytic activity">
    <reaction evidence="8">
        <text>L-seryl-[protein] + ATP = O-phospho-L-seryl-[protein] + ADP + H(+)</text>
        <dbReference type="Rhea" id="RHEA:17989"/>
        <dbReference type="Rhea" id="RHEA-COMP:9863"/>
        <dbReference type="Rhea" id="RHEA-COMP:11604"/>
        <dbReference type="ChEBI" id="CHEBI:15378"/>
        <dbReference type="ChEBI" id="CHEBI:29999"/>
        <dbReference type="ChEBI" id="CHEBI:30616"/>
        <dbReference type="ChEBI" id="CHEBI:83421"/>
        <dbReference type="ChEBI" id="CHEBI:456216"/>
        <dbReference type="EC" id="2.7.11.1"/>
    </reaction>
</comment>
<evidence type="ECO:0000313" key="11">
    <source>
        <dbReference type="Proteomes" id="UP000723463"/>
    </source>
</evidence>
<dbReference type="PANTHER" id="PTHR24361:SF433">
    <property type="entry name" value="PROTEIN KINASE DOMAIN-CONTAINING PROTEIN"/>
    <property type="match status" value="1"/>
</dbReference>
<dbReference type="Proteomes" id="UP000723463">
    <property type="component" value="Unassembled WGS sequence"/>
</dbReference>
<comment type="caution">
    <text evidence="10">The sequence shown here is derived from an EMBL/GenBank/DDBJ whole genome shotgun (WGS) entry which is preliminary data.</text>
</comment>
<dbReference type="AlphaFoldDB" id="A0A9P6FDJ7"/>
<dbReference type="SMART" id="SM00220">
    <property type="entry name" value="S_TKc"/>
    <property type="match status" value="1"/>
</dbReference>
<keyword evidence="4" id="KW-0547">Nucleotide-binding</keyword>
<evidence type="ECO:0000256" key="8">
    <source>
        <dbReference type="ARBA" id="ARBA00048679"/>
    </source>
</evidence>
<dbReference type="GO" id="GO:0004674">
    <property type="term" value="F:protein serine/threonine kinase activity"/>
    <property type="evidence" value="ECO:0007669"/>
    <property type="project" value="UniProtKB-KW"/>
</dbReference>
<name>A0A9P6FDJ7_9FUNG</name>
<dbReference type="EC" id="2.7.11.1" evidence="1"/>
<gene>
    <name evidence="10" type="ORF">EC957_005514</name>
</gene>
<evidence type="ECO:0000256" key="1">
    <source>
        <dbReference type="ARBA" id="ARBA00012513"/>
    </source>
</evidence>
<organism evidence="10 11">
    <name type="scientific">Mortierella hygrophila</name>
    <dbReference type="NCBI Taxonomy" id="979708"/>
    <lineage>
        <taxon>Eukaryota</taxon>
        <taxon>Fungi</taxon>
        <taxon>Fungi incertae sedis</taxon>
        <taxon>Mucoromycota</taxon>
        <taxon>Mortierellomycotina</taxon>
        <taxon>Mortierellomycetes</taxon>
        <taxon>Mortierellales</taxon>
        <taxon>Mortierellaceae</taxon>
        <taxon>Mortierella</taxon>
    </lineage>
</organism>
<dbReference type="PROSITE" id="PS50011">
    <property type="entry name" value="PROTEIN_KINASE_DOM"/>
    <property type="match status" value="1"/>
</dbReference>
<protein>
    <recommendedName>
        <fullName evidence="1">non-specific serine/threonine protein kinase</fullName>
        <ecNumber evidence="1">2.7.11.1</ecNumber>
    </recommendedName>
</protein>
<dbReference type="GO" id="GO:0005737">
    <property type="term" value="C:cytoplasm"/>
    <property type="evidence" value="ECO:0007669"/>
    <property type="project" value="TreeGrafter"/>
</dbReference>
<evidence type="ECO:0000256" key="3">
    <source>
        <dbReference type="ARBA" id="ARBA00022679"/>
    </source>
</evidence>
<evidence type="ECO:0000259" key="9">
    <source>
        <dbReference type="PROSITE" id="PS50011"/>
    </source>
</evidence>
<dbReference type="Pfam" id="PF00069">
    <property type="entry name" value="Pkinase"/>
    <property type="match status" value="1"/>
</dbReference>
<dbReference type="InterPro" id="IPR053235">
    <property type="entry name" value="Ser_Thr_kinase"/>
</dbReference>
<proteinExistence type="predicted"/>
<evidence type="ECO:0000313" key="10">
    <source>
        <dbReference type="EMBL" id="KAF9548841.1"/>
    </source>
</evidence>
<evidence type="ECO:0000256" key="6">
    <source>
        <dbReference type="ARBA" id="ARBA00022840"/>
    </source>
</evidence>
<reference evidence="10" key="1">
    <citation type="journal article" date="2020" name="Fungal Divers.">
        <title>Resolving the Mortierellaceae phylogeny through synthesis of multi-gene phylogenetics and phylogenomics.</title>
        <authorList>
            <person name="Vandepol N."/>
            <person name="Liber J."/>
            <person name="Desiro A."/>
            <person name="Na H."/>
            <person name="Kennedy M."/>
            <person name="Barry K."/>
            <person name="Grigoriev I.V."/>
            <person name="Miller A.N."/>
            <person name="O'Donnell K."/>
            <person name="Stajich J.E."/>
            <person name="Bonito G."/>
        </authorList>
    </citation>
    <scope>NUCLEOTIDE SEQUENCE</scope>
    <source>
        <strain evidence="10">NRRL 2591</strain>
    </source>
</reference>
<evidence type="ECO:0000256" key="2">
    <source>
        <dbReference type="ARBA" id="ARBA00022527"/>
    </source>
</evidence>
<dbReference type="PANTHER" id="PTHR24361">
    <property type="entry name" value="MITOGEN-ACTIVATED KINASE KINASE KINASE"/>
    <property type="match status" value="1"/>
</dbReference>
<dbReference type="EMBL" id="JAAAXW010000025">
    <property type="protein sequence ID" value="KAF9548841.1"/>
    <property type="molecule type" value="Genomic_DNA"/>
</dbReference>
<keyword evidence="2" id="KW-0723">Serine/threonine-protein kinase</keyword>
<accession>A0A9P6FDJ7</accession>
<feature type="domain" description="Protein kinase" evidence="9">
    <location>
        <begin position="1"/>
        <end position="157"/>
    </location>
</feature>
<comment type="catalytic activity">
    <reaction evidence="7">
        <text>L-threonyl-[protein] + ATP = O-phospho-L-threonyl-[protein] + ADP + H(+)</text>
        <dbReference type="Rhea" id="RHEA:46608"/>
        <dbReference type="Rhea" id="RHEA-COMP:11060"/>
        <dbReference type="Rhea" id="RHEA-COMP:11605"/>
        <dbReference type="ChEBI" id="CHEBI:15378"/>
        <dbReference type="ChEBI" id="CHEBI:30013"/>
        <dbReference type="ChEBI" id="CHEBI:30616"/>
        <dbReference type="ChEBI" id="CHEBI:61977"/>
        <dbReference type="ChEBI" id="CHEBI:456216"/>
        <dbReference type="EC" id="2.7.11.1"/>
    </reaction>
</comment>
<keyword evidence="5" id="KW-0418">Kinase</keyword>
<evidence type="ECO:0000256" key="5">
    <source>
        <dbReference type="ARBA" id="ARBA00022777"/>
    </source>
</evidence>
<dbReference type="InterPro" id="IPR000719">
    <property type="entry name" value="Prot_kinase_dom"/>
</dbReference>
<dbReference type="SUPFAM" id="SSF56112">
    <property type="entry name" value="Protein kinase-like (PK-like)"/>
    <property type="match status" value="1"/>
</dbReference>
<dbReference type="GO" id="GO:0005524">
    <property type="term" value="F:ATP binding"/>
    <property type="evidence" value="ECO:0007669"/>
    <property type="project" value="UniProtKB-KW"/>
</dbReference>
<evidence type="ECO:0000256" key="7">
    <source>
        <dbReference type="ARBA" id="ARBA00047899"/>
    </source>
</evidence>
<dbReference type="Gene3D" id="1.10.510.10">
    <property type="entry name" value="Transferase(Phosphotransferase) domain 1"/>
    <property type="match status" value="1"/>
</dbReference>
<dbReference type="InterPro" id="IPR011009">
    <property type="entry name" value="Kinase-like_dom_sf"/>
</dbReference>
<keyword evidence="6" id="KW-0067">ATP-binding</keyword>